<feature type="domain" description="COG4 transport protein middle alpha-helical bundle" evidence="10">
    <location>
        <begin position="198"/>
        <end position="519"/>
    </location>
</feature>
<name>A0A1D2AGE9_AUXPR</name>
<evidence type="ECO:0000259" key="10">
    <source>
        <dbReference type="SMART" id="SM00762"/>
    </source>
</evidence>
<proteinExistence type="inferred from homology"/>
<keyword evidence="6" id="KW-0333">Golgi apparatus</keyword>
<evidence type="ECO:0000256" key="7">
    <source>
        <dbReference type="ARBA" id="ARBA00023136"/>
    </source>
</evidence>
<dbReference type="Gene3D" id="1.20.58.1970">
    <property type="match status" value="1"/>
</dbReference>
<dbReference type="InterPro" id="IPR048684">
    <property type="entry name" value="COG4_C"/>
</dbReference>
<evidence type="ECO:0000256" key="4">
    <source>
        <dbReference type="ARBA" id="ARBA00022448"/>
    </source>
</evidence>
<dbReference type="InterPro" id="IPR048680">
    <property type="entry name" value="COG4_N"/>
</dbReference>
<organism evidence="11">
    <name type="scientific">Auxenochlorella protothecoides</name>
    <name type="common">Green microalga</name>
    <name type="synonym">Chlorella protothecoides</name>
    <dbReference type="NCBI Taxonomy" id="3075"/>
    <lineage>
        <taxon>Eukaryota</taxon>
        <taxon>Viridiplantae</taxon>
        <taxon>Chlorophyta</taxon>
        <taxon>core chlorophytes</taxon>
        <taxon>Trebouxiophyceae</taxon>
        <taxon>Chlorellales</taxon>
        <taxon>Chlorellaceae</taxon>
        <taxon>Auxenochlorella</taxon>
    </lineage>
</organism>
<evidence type="ECO:0000256" key="8">
    <source>
        <dbReference type="ARBA" id="ARBA00031340"/>
    </source>
</evidence>
<dbReference type="SMART" id="SM00762">
    <property type="entry name" value="Cog4"/>
    <property type="match status" value="1"/>
</dbReference>
<dbReference type="GO" id="GO:0000139">
    <property type="term" value="C:Golgi membrane"/>
    <property type="evidence" value="ECO:0007669"/>
    <property type="project" value="UniProtKB-SubCell"/>
</dbReference>
<dbReference type="Pfam" id="PF20662">
    <property type="entry name" value="COG4_C"/>
    <property type="match status" value="1"/>
</dbReference>
<keyword evidence="5" id="KW-0653">Protein transport</keyword>
<accession>A0A1D2AGE9</accession>
<dbReference type="GO" id="GO:0015031">
    <property type="term" value="P:protein transport"/>
    <property type="evidence" value="ECO:0007669"/>
    <property type="project" value="UniProtKB-KW"/>
</dbReference>
<evidence type="ECO:0000256" key="9">
    <source>
        <dbReference type="SAM" id="MobiDB-lite"/>
    </source>
</evidence>
<sequence>MDVGSAVLDVAALRQLTNPADIPRLLSAALVRERAIDTELEGMLGRREAIQAEMLEMTASTSEALQMLAVEAEALEESTAGSANLAQRVSSQVRALDATQTRVQGALSHIAGLLGRAAAVEGVARALAREDYEAAVHCVDEYLTLEEQTLAALGGSGASPTAVAGSKAGGAGVAPPAEHGVGSVACLAGVSAEQAAAFAQHRRSVEEAVSACLTAAVAAGDHAAVLRFAALHPPLRQAQRGLDALLRHLAGMISSRAAADHDALVGAVEGTQPDYVGALTNLFKDVASAVDEHLDLFINSFGLDLATTAVLTLHGEVDLHGSRILQRYADHRRLARLAGQVASHRAGPAGSAGAPPVEPRAVEACLEELLALCGRSEEYTQYILLRLADVAGSGGAGAGGPGAGPGAGGGAPGGAGAGATREASIRGGGFAAAVRELLSHYISLEEYYMEESVAKALAISGAGPGDLTSSAVDDVFFVLSKAGERALGTGRAPSAVAVLNGLHGALTSRFCAAVQEALVGAAPRLLAAAGAGEAGGAWQAGDAGGAWEAGAGAVPAATTPSAAATAALPFNDAEVAAGHAAKLRARLEGAAAARFRAASDRDRVLQVLADLGKVAADLRALSAAGAAALAQGALGALRPALDAAAAADLGSGAGDDSGSPTAWAADLAGALEVTLLPLRPYLVPSLHQSVVMRVLDGVLARLEAAVAARRFSQLGGLALERDLRLLAGRASELAGRSVRDRFARLAAVALLLGLESVAEAADLWAEPGGGLALRLSEGEVRAVLAQRREWSQDEISRLRLA</sequence>
<feature type="compositionally biased region" description="Gly residues" evidence="9">
    <location>
        <begin position="396"/>
        <end position="417"/>
    </location>
</feature>
<dbReference type="InterPro" id="IPR048682">
    <property type="entry name" value="COG4"/>
</dbReference>
<evidence type="ECO:0000256" key="1">
    <source>
        <dbReference type="ARBA" id="ARBA00004395"/>
    </source>
</evidence>
<evidence type="ECO:0000313" key="11">
    <source>
        <dbReference type="EMBL" id="JAT78272.1"/>
    </source>
</evidence>
<dbReference type="AlphaFoldDB" id="A0A1D2AGE9"/>
<dbReference type="EMBL" id="GDKF01000350">
    <property type="protein sequence ID" value="JAT78272.1"/>
    <property type="molecule type" value="Transcribed_RNA"/>
</dbReference>
<evidence type="ECO:0000256" key="6">
    <source>
        <dbReference type="ARBA" id="ARBA00023034"/>
    </source>
</evidence>
<protein>
    <recommendedName>
        <fullName evidence="3">Conserved oligomeric Golgi complex subunit 4</fullName>
    </recommendedName>
    <alternativeName>
        <fullName evidence="8">Component of oligomeric Golgi complex 4</fullName>
    </alternativeName>
</protein>
<reference evidence="11" key="1">
    <citation type="submission" date="2015-08" db="EMBL/GenBank/DDBJ databases">
        <authorList>
            <person name="Babu N.S."/>
            <person name="Beckwith C.J."/>
            <person name="Beseler K.G."/>
            <person name="Brison A."/>
            <person name="Carone J.V."/>
            <person name="Caskin T.P."/>
            <person name="Diamond M."/>
            <person name="Durham M.E."/>
            <person name="Foxe J.M."/>
            <person name="Go M."/>
            <person name="Henderson B.A."/>
            <person name="Jones I.B."/>
            <person name="McGettigan J.A."/>
            <person name="Micheletti S.J."/>
            <person name="Nasrallah M.E."/>
            <person name="Ortiz D."/>
            <person name="Piller C.R."/>
            <person name="Privatt S.R."/>
            <person name="Schneider S.L."/>
            <person name="Sharp S."/>
            <person name="Smith T.C."/>
            <person name="Stanton J.D."/>
            <person name="Ullery H.E."/>
            <person name="Wilson R.J."/>
            <person name="Serrano M.G."/>
            <person name="Buck G."/>
            <person name="Lee V."/>
            <person name="Wang Y."/>
            <person name="Carvalho R."/>
            <person name="Voegtly L."/>
            <person name="Shi R."/>
            <person name="Duckworth R."/>
            <person name="Johnson A."/>
            <person name="Loviza R."/>
            <person name="Walstead R."/>
            <person name="Shah Z."/>
            <person name="Kiflezghi M."/>
            <person name="Wade K."/>
            <person name="Ball S.L."/>
            <person name="Bradley K.W."/>
            <person name="Asai D.J."/>
            <person name="Bowman C.A."/>
            <person name="Russell D.A."/>
            <person name="Pope W.H."/>
            <person name="Jacobs-Sera D."/>
            <person name="Hendrix R.W."/>
            <person name="Hatfull G.F."/>
        </authorList>
    </citation>
    <scope>NUCLEOTIDE SEQUENCE</scope>
</reference>
<evidence type="ECO:0000256" key="5">
    <source>
        <dbReference type="ARBA" id="ARBA00022927"/>
    </source>
</evidence>
<gene>
    <name evidence="11" type="ORF">g.72124</name>
</gene>
<comment type="similarity">
    <text evidence="2">Belongs to the COG4 family.</text>
</comment>
<dbReference type="PANTHER" id="PTHR24016:SF0">
    <property type="entry name" value="CONSERVED OLIGOMERIC GOLGI COMPLEX SUBUNIT 4"/>
    <property type="match status" value="1"/>
</dbReference>
<keyword evidence="4" id="KW-0813">Transport</keyword>
<evidence type="ECO:0000256" key="2">
    <source>
        <dbReference type="ARBA" id="ARBA00009215"/>
    </source>
</evidence>
<dbReference type="Pfam" id="PF20663">
    <property type="entry name" value="COG4_N"/>
    <property type="match status" value="1"/>
</dbReference>
<comment type="subcellular location">
    <subcellularLocation>
        <location evidence="1">Golgi apparatus membrane</location>
        <topology evidence="1">Peripheral membrane protein</topology>
    </subcellularLocation>
</comment>
<evidence type="ECO:0000256" key="3">
    <source>
        <dbReference type="ARBA" id="ARBA00020975"/>
    </source>
</evidence>
<keyword evidence="7" id="KW-0472">Membrane</keyword>
<dbReference type="Pfam" id="PF08318">
    <property type="entry name" value="COG4_m"/>
    <property type="match status" value="1"/>
</dbReference>
<dbReference type="InterPro" id="IPR013167">
    <property type="entry name" value="COG4_M"/>
</dbReference>
<dbReference type="PANTHER" id="PTHR24016">
    <property type="entry name" value="CONSERVED OLIGOMERIC GOLGI COMPLEX SUBUNIT 4"/>
    <property type="match status" value="1"/>
</dbReference>
<feature type="region of interest" description="Disordered" evidence="9">
    <location>
        <begin position="396"/>
        <end position="418"/>
    </location>
</feature>